<proteinExistence type="inferred from homology"/>
<comment type="subcellular location">
    <subcellularLocation>
        <location evidence="1">Membrane</location>
        <topology evidence="1">Multi-pass membrane protein</topology>
    </subcellularLocation>
</comment>
<dbReference type="EMBL" id="JALLKP010000003">
    <property type="protein sequence ID" value="KAK2195689.1"/>
    <property type="molecule type" value="Genomic_DNA"/>
</dbReference>
<dbReference type="Proteomes" id="UP001214638">
    <property type="component" value="Unassembled WGS sequence"/>
</dbReference>
<evidence type="ECO:0000256" key="3">
    <source>
        <dbReference type="ARBA" id="ARBA00022692"/>
    </source>
</evidence>
<evidence type="ECO:0000256" key="2">
    <source>
        <dbReference type="ARBA" id="ARBA00009457"/>
    </source>
</evidence>
<dbReference type="RefSeq" id="XP_067802532.1">
    <property type="nucleotide sequence ID" value="XM_067947310.1"/>
</dbReference>
<keyword evidence="8" id="KW-1185">Reference proteome</keyword>
<dbReference type="GO" id="GO:0005794">
    <property type="term" value="C:Golgi apparatus"/>
    <property type="evidence" value="ECO:0007669"/>
    <property type="project" value="TreeGrafter"/>
</dbReference>
<gene>
    <name evidence="7" type="ORF">BdWA1_002282</name>
</gene>
<evidence type="ECO:0000256" key="5">
    <source>
        <dbReference type="ARBA" id="ARBA00023136"/>
    </source>
</evidence>
<sequence length="441" mass="50215">MVEADDDTCREYKLERSKSYILAKSKPKDISHLKSRIFALNNNEGTVEKTWITLDGNAGRCSSVNLGSQNSFQEVLNRKGTLAHALAKSLKRSFGSPSPPYHSSRWLGYCLLILFFINSCIFVFLFLYRDNQITCTIELNRTRKKSIDFLTYEITGANCSRSDVTELDADVIYVYYHLTNFKHFASSLFKQHSKGQLAGKVYTNASDVAKCYPYDVIKVNGHERIIHPCGAYLWHMFYERFVFSNTHPKDGDTKYLPIDESWELLTKHQEYKNVSNPSYEDRVAVGNDVLFWMPLQTLYIREEKTVQTFGKHHLSLTYKRHAVLCHLQDKISSSSSHNGLENGHVIQWLSPPPFQTFSKLYGALKGPIKLPLYITVLKSHDVPNYPGKNSLILVANKRKWPFGNFGYVEGVAAFLATLCLIVACLMLLPGGNSLSSFINLM</sequence>
<evidence type="ECO:0000256" key="6">
    <source>
        <dbReference type="SAM" id="Phobius"/>
    </source>
</evidence>
<dbReference type="Pfam" id="PF03381">
    <property type="entry name" value="CDC50"/>
    <property type="match status" value="1"/>
</dbReference>
<evidence type="ECO:0000313" key="7">
    <source>
        <dbReference type="EMBL" id="KAK2195689.1"/>
    </source>
</evidence>
<keyword evidence="4 6" id="KW-1133">Transmembrane helix</keyword>
<evidence type="ECO:0000256" key="1">
    <source>
        <dbReference type="ARBA" id="ARBA00004141"/>
    </source>
</evidence>
<evidence type="ECO:0000256" key="4">
    <source>
        <dbReference type="ARBA" id="ARBA00022989"/>
    </source>
</evidence>
<evidence type="ECO:0000313" key="8">
    <source>
        <dbReference type="Proteomes" id="UP001214638"/>
    </source>
</evidence>
<feature type="transmembrane region" description="Helical" evidence="6">
    <location>
        <begin position="106"/>
        <end position="128"/>
    </location>
</feature>
<keyword evidence="3 6" id="KW-0812">Transmembrane</keyword>
<feature type="transmembrane region" description="Helical" evidence="6">
    <location>
        <begin position="407"/>
        <end position="428"/>
    </location>
</feature>
<dbReference type="AlphaFoldDB" id="A0AAD9PIU7"/>
<dbReference type="PANTHER" id="PTHR10926">
    <property type="entry name" value="CELL CYCLE CONTROL PROTEIN 50"/>
    <property type="match status" value="1"/>
</dbReference>
<reference evidence="7" key="1">
    <citation type="journal article" date="2023" name="Nat. Microbiol.">
        <title>Babesia duncani multi-omics identifies virulence factors and drug targets.</title>
        <authorList>
            <person name="Singh P."/>
            <person name="Lonardi S."/>
            <person name="Liang Q."/>
            <person name="Vydyam P."/>
            <person name="Khabirova E."/>
            <person name="Fang T."/>
            <person name="Gihaz S."/>
            <person name="Thekkiniath J."/>
            <person name="Munshi M."/>
            <person name="Abel S."/>
            <person name="Ciampossin L."/>
            <person name="Batugedara G."/>
            <person name="Gupta M."/>
            <person name="Lu X.M."/>
            <person name="Lenz T."/>
            <person name="Chakravarty S."/>
            <person name="Cornillot E."/>
            <person name="Hu Y."/>
            <person name="Ma W."/>
            <person name="Gonzalez L.M."/>
            <person name="Sanchez S."/>
            <person name="Estrada K."/>
            <person name="Sanchez-Flores A."/>
            <person name="Montero E."/>
            <person name="Harb O.S."/>
            <person name="Le Roch K.G."/>
            <person name="Mamoun C.B."/>
        </authorList>
    </citation>
    <scope>NUCLEOTIDE SEQUENCE</scope>
    <source>
        <strain evidence="7">WA1</strain>
    </source>
</reference>
<protein>
    <submittedName>
        <fullName evidence="7">CDC50-LEM3 family</fullName>
    </submittedName>
</protein>
<dbReference type="GO" id="GO:0005783">
    <property type="term" value="C:endoplasmic reticulum"/>
    <property type="evidence" value="ECO:0007669"/>
    <property type="project" value="TreeGrafter"/>
</dbReference>
<dbReference type="KEGG" id="bdw:94336580"/>
<dbReference type="GeneID" id="94336580"/>
<name>A0AAD9PIU7_9APIC</name>
<comment type="similarity">
    <text evidence="2">Belongs to the CDC50/LEM3 family.</text>
</comment>
<dbReference type="GO" id="GO:0005886">
    <property type="term" value="C:plasma membrane"/>
    <property type="evidence" value="ECO:0007669"/>
    <property type="project" value="TreeGrafter"/>
</dbReference>
<dbReference type="InterPro" id="IPR005045">
    <property type="entry name" value="CDC50/LEM3_fam"/>
</dbReference>
<organism evidence="7 8">
    <name type="scientific">Babesia duncani</name>
    <dbReference type="NCBI Taxonomy" id="323732"/>
    <lineage>
        <taxon>Eukaryota</taxon>
        <taxon>Sar</taxon>
        <taxon>Alveolata</taxon>
        <taxon>Apicomplexa</taxon>
        <taxon>Aconoidasida</taxon>
        <taxon>Piroplasmida</taxon>
        <taxon>Babesiidae</taxon>
        <taxon>Babesia</taxon>
    </lineage>
</organism>
<keyword evidence="5 6" id="KW-0472">Membrane</keyword>
<accession>A0AAD9PIU7</accession>
<comment type="caution">
    <text evidence="7">The sequence shown here is derived from an EMBL/GenBank/DDBJ whole genome shotgun (WGS) entry which is preliminary data.</text>
</comment>
<dbReference type="PANTHER" id="PTHR10926:SF0">
    <property type="entry name" value="CDC50, ISOFORM A"/>
    <property type="match status" value="1"/>
</dbReference>